<evidence type="ECO:0000313" key="2">
    <source>
        <dbReference type="Proteomes" id="UP000018958"/>
    </source>
</evidence>
<feature type="non-terminal residue" evidence="1">
    <location>
        <position position="1"/>
    </location>
</feature>
<evidence type="ECO:0000313" key="1">
    <source>
        <dbReference type="EMBL" id="ETP02979.1"/>
    </source>
</evidence>
<sequence>AALLSVGAVDFEGALNVESLADRSYSAPRYALPAKHTLEHAESRYKTKDGKEGTKRRWHACKVCSVLWVDRAA</sequence>
<gene>
    <name evidence="1" type="ORF">F441_20016</name>
</gene>
<dbReference type="EMBL" id="ANIX01003964">
    <property type="protein sequence ID" value="ETP02979.1"/>
    <property type="molecule type" value="Genomic_DNA"/>
</dbReference>
<protein>
    <submittedName>
        <fullName evidence="1">Uncharacterized protein</fullName>
    </submittedName>
</protein>
<reference evidence="1 2" key="1">
    <citation type="submission" date="2013-11" db="EMBL/GenBank/DDBJ databases">
        <title>The Genome Sequence of Phytophthora parasitica CJ01A1.</title>
        <authorList>
            <consortium name="The Broad Institute Genomics Platform"/>
            <person name="Russ C."/>
            <person name="Tyler B."/>
            <person name="Panabieres F."/>
            <person name="Shan W."/>
            <person name="Tripathy S."/>
            <person name="Grunwald N."/>
            <person name="Machado M."/>
            <person name="Johnson C.S."/>
            <person name="Walker B."/>
            <person name="Young S.K."/>
            <person name="Zeng Q."/>
            <person name="Gargeya S."/>
            <person name="Fitzgerald M."/>
            <person name="Haas B."/>
            <person name="Abouelleil A."/>
            <person name="Allen A.W."/>
            <person name="Alvarado L."/>
            <person name="Arachchi H.M."/>
            <person name="Berlin A.M."/>
            <person name="Chapman S.B."/>
            <person name="Gainer-Dewar J."/>
            <person name="Goldberg J."/>
            <person name="Griggs A."/>
            <person name="Gujja S."/>
            <person name="Hansen M."/>
            <person name="Howarth C."/>
            <person name="Imamovic A."/>
            <person name="Ireland A."/>
            <person name="Larimer J."/>
            <person name="McCowan C."/>
            <person name="Murphy C."/>
            <person name="Pearson M."/>
            <person name="Poon T.W."/>
            <person name="Priest M."/>
            <person name="Roberts A."/>
            <person name="Saif S."/>
            <person name="Shea T."/>
            <person name="Sisk P."/>
            <person name="Sykes S."/>
            <person name="Wortman J."/>
            <person name="Nusbaum C."/>
            <person name="Birren B."/>
        </authorList>
    </citation>
    <scope>NUCLEOTIDE SEQUENCE [LARGE SCALE GENOMIC DNA]</scope>
    <source>
        <strain evidence="1 2">CJ01A1</strain>
    </source>
</reference>
<dbReference type="AlphaFoldDB" id="W2W021"/>
<name>W2W021_PHYNI</name>
<proteinExistence type="predicted"/>
<comment type="caution">
    <text evidence="1">The sequence shown here is derived from an EMBL/GenBank/DDBJ whole genome shotgun (WGS) entry which is preliminary data.</text>
</comment>
<dbReference type="Proteomes" id="UP000018958">
    <property type="component" value="Unassembled WGS sequence"/>
</dbReference>
<organism evidence="1 2">
    <name type="scientific">Phytophthora nicotianae CJ01A1</name>
    <dbReference type="NCBI Taxonomy" id="1317063"/>
    <lineage>
        <taxon>Eukaryota</taxon>
        <taxon>Sar</taxon>
        <taxon>Stramenopiles</taxon>
        <taxon>Oomycota</taxon>
        <taxon>Peronosporomycetes</taxon>
        <taxon>Peronosporales</taxon>
        <taxon>Peronosporaceae</taxon>
        <taxon>Phytophthora</taxon>
    </lineage>
</organism>
<accession>W2W021</accession>